<evidence type="ECO:0000313" key="3">
    <source>
        <dbReference type="Proteomes" id="UP000054217"/>
    </source>
</evidence>
<dbReference type="Proteomes" id="UP000054217">
    <property type="component" value="Unassembled WGS sequence"/>
</dbReference>
<evidence type="ECO:0000313" key="2">
    <source>
        <dbReference type="EMBL" id="KIN97382.1"/>
    </source>
</evidence>
<feature type="region of interest" description="Disordered" evidence="1">
    <location>
        <begin position="116"/>
        <end position="186"/>
    </location>
</feature>
<protein>
    <submittedName>
        <fullName evidence="2">Uncharacterized protein</fullName>
    </submittedName>
</protein>
<sequence>MAPQPEESLEAIYEWVKDWDQVWAGIYSWWKYVDKNKISIPKVCDANLHNMTKESVMQQNEMILAAIAIADLHWPEGQRRFHINDVFEGYQEWVEERACLEAERLAKALSVHTWGQTARDEGQDHVPEDTEGYMARGGAHTAGGGSGSTSKGKGKHEEDQLADNVNDDKGNGEGEAPVNEPQASLPIDELQVKPQVEVKSFFVTVTGLLDEPGDVEVSGQSNTPSVAEIPEVEYPHEQSTVNIIECLRVLEARAEDEEFELEQVYWLLEMLTRWVTHQIETAQARWEEL</sequence>
<feature type="compositionally biased region" description="Basic and acidic residues" evidence="1">
    <location>
        <begin position="118"/>
        <end position="128"/>
    </location>
</feature>
<dbReference type="AlphaFoldDB" id="A0A0C3IKD0"/>
<dbReference type="InParanoid" id="A0A0C3IKD0"/>
<keyword evidence="3" id="KW-1185">Reference proteome</keyword>
<name>A0A0C3IKD0_PISTI</name>
<reference evidence="3" key="2">
    <citation type="submission" date="2015-01" db="EMBL/GenBank/DDBJ databases">
        <title>Evolutionary Origins and Diversification of the Mycorrhizal Mutualists.</title>
        <authorList>
            <consortium name="DOE Joint Genome Institute"/>
            <consortium name="Mycorrhizal Genomics Consortium"/>
            <person name="Kohler A."/>
            <person name="Kuo A."/>
            <person name="Nagy L.G."/>
            <person name="Floudas D."/>
            <person name="Copeland A."/>
            <person name="Barry K.W."/>
            <person name="Cichocki N."/>
            <person name="Veneault-Fourrey C."/>
            <person name="LaButti K."/>
            <person name="Lindquist E.A."/>
            <person name="Lipzen A."/>
            <person name="Lundell T."/>
            <person name="Morin E."/>
            <person name="Murat C."/>
            <person name="Riley R."/>
            <person name="Ohm R."/>
            <person name="Sun H."/>
            <person name="Tunlid A."/>
            <person name="Henrissat B."/>
            <person name="Grigoriev I.V."/>
            <person name="Hibbett D.S."/>
            <person name="Martin F."/>
        </authorList>
    </citation>
    <scope>NUCLEOTIDE SEQUENCE [LARGE SCALE GENOMIC DNA]</scope>
    <source>
        <strain evidence="3">Marx 270</strain>
    </source>
</reference>
<evidence type="ECO:0000256" key="1">
    <source>
        <dbReference type="SAM" id="MobiDB-lite"/>
    </source>
</evidence>
<dbReference type="HOGENOM" id="CLU_035057_2_0_1"/>
<dbReference type="EMBL" id="KN832030">
    <property type="protein sequence ID" value="KIN97382.1"/>
    <property type="molecule type" value="Genomic_DNA"/>
</dbReference>
<organism evidence="2 3">
    <name type="scientific">Pisolithus tinctorius Marx 270</name>
    <dbReference type="NCBI Taxonomy" id="870435"/>
    <lineage>
        <taxon>Eukaryota</taxon>
        <taxon>Fungi</taxon>
        <taxon>Dikarya</taxon>
        <taxon>Basidiomycota</taxon>
        <taxon>Agaricomycotina</taxon>
        <taxon>Agaricomycetes</taxon>
        <taxon>Agaricomycetidae</taxon>
        <taxon>Boletales</taxon>
        <taxon>Sclerodermatineae</taxon>
        <taxon>Pisolithaceae</taxon>
        <taxon>Pisolithus</taxon>
    </lineage>
</organism>
<proteinExistence type="predicted"/>
<accession>A0A0C3IKD0</accession>
<gene>
    <name evidence="2" type="ORF">M404DRAFT_32362</name>
</gene>
<reference evidence="2 3" key="1">
    <citation type="submission" date="2014-04" db="EMBL/GenBank/DDBJ databases">
        <authorList>
            <consortium name="DOE Joint Genome Institute"/>
            <person name="Kuo A."/>
            <person name="Kohler A."/>
            <person name="Costa M.D."/>
            <person name="Nagy L.G."/>
            <person name="Floudas D."/>
            <person name="Copeland A."/>
            <person name="Barry K.W."/>
            <person name="Cichocki N."/>
            <person name="Veneault-Fourrey C."/>
            <person name="LaButti K."/>
            <person name="Lindquist E.A."/>
            <person name="Lipzen A."/>
            <person name="Lundell T."/>
            <person name="Morin E."/>
            <person name="Murat C."/>
            <person name="Sun H."/>
            <person name="Tunlid A."/>
            <person name="Henrissat B."/>
            <person name="Grigoriev I.V."/>
            <person name="Hibbett D.S."/>
            <person name="Martin F."/>
            <person name="Nordberg H.P."/>
            <person name="Cantor M.N."/>
            <person name="Hua S.X."/>
        </authorList>
    </citation>
    <scope>NUCLEOTIDE SEQUENCE [LARGE SCALE GENOMIC DNA]</scope>
    <source>
        <strain evidence="2 3">Marx 270</strain>
    </source>
</reference>